<keyword evidence="12 15" id="KW-1015">Disulfide bond</keyword>
<feature type="compositionally biased region" description="Polar residues" evidence="16">
    <location>
        <begin position="382"/>
        <end position="397"/>
    </location>
</feature>
<dbReference type="PROSITE" id="PS52012">
    <property type="entry name" value="CFEM"/>
    <property type="match status" value="6"/>
</dbReference>
<evidence type="ECO:0000313" key="20">
    <source>
        <dbReference type="Proteomes" id="UP001498476"/>
    </source>
</evidence>
<feature type="region of interest" description="Disordered" evidence="16">
    <location>
        <begin position="853"/>
        <end position="881"/>
    </location>
</feature>
<evidence type="ECO:0000256" key="12">
    <source>
        <dbReference type="ARBA" id="ARBA00023157"/>
    </source>
</evidence>
<evidence type="ECO:0000256" key="7">
    <source>
        <dbReference type="ARBA" id="ARBA00022622"/>
    </source>
</evidence>
<evidence type="ECO:0000256" key="6">
    <source>
        <dbReference type="ARBA" id="ARBA00022617"/>
    </source>
</evidence>
<feature type="signal peptide" evidence="17">
    <location>
        <begin position="1"/>
        <end position="19"/>
    </location>
</feature>
<sequence length="974" mass="94883">MKTFMLSPSIFALVQLATAQKACLSLTTLFPDCAYPCVTSAGSAVGCTVSTDLVCRCDPVSSRSIQALAVGCVIAACIKAGELGSALAAGLAICGCAATAIPDATTTSEALPETTTTSEAPLPDTTTDLTTTTTALEATTNLVTTTEDTTGPITTTTSAEDSATTGYCDTESPCQASFDAVPDCAESCLSSAAVTEANRSSDDYECQCSSTAALNVLNAVSSLCSCVEASPSTPCTETATEPPRDTTTKSEVSQTSETATETETTKSEDTTEEPTCTAGTAKDCGPVASTAIPECAQACFTSAAPSIGCDVDDNACQCEEEAQASLSQLLIPCVLTACDSGDLPAIITGASSVCACATAAPPAGECTITDDGTATTTESATKPPSNTKPPVTETEATTSACPDATTVDCGPVATSAVPECAHACFSAAAPNVGCDVYDYVCQSKDEVLASMSQLLIPCVATACDPGDLPAVITGASSVCACAQADPTGGCATGSPPDDTATAGPTKTGDHGGDQTTTCAEATISDCGPVASSVIPACAQACFSSAAPNVGCGVDDYACQCEDDAQASLSQLLVPCVATACDSDQLAGVITGSSSVCACATAPPSGDDCDGGSGNNGKPTKTGDFGNPSEPTDGSGGDGEGSTCVSGPLTTAGCAPVASSAVPSCAHACFSSAAPDVSCGVDDYACQCEADAQASLSQLLVPCVATACDSDQLAAVITGASSVCACATAAPSGRNCQGSGDGGGSGSDSASEPTGGSGGDGEASTYVPGTLTAADCAPVASPAVPSCANACFSFAAPGVGCGVDDYACQCEAEAQASLSQLLVPCVATACDPDQLAAVITGASAVCACAQAVPTGDNECESGSGGSGGGDEDEGENGDGDDGVTTCVTVSKFGSGGEVTKSTSCYCASGGQTLTKQSVEPTGKIDNNKGDGSGGEDGEESGSESESPSSTGEPVVVIGSGARFEIGIVAGIFGGF</sequence>
<evidence type="ECO:0000256" key="9">
    <source>
        <dbReference type="ARBA" id="ARBA00022729"/>
    </source>
</evidence>
<keyword evidence="5" id="KW-0964">Secreted</keyword>
<feature type="binding site" description="axial binding residue" evidence="15">
    <location>
        <position position="52"/>
    </location>
    <ligand>
        <name>heme</name>
        <dbReference type="ChEBI" id="CHEBI:30413"/>
    </ligand>
    <ligandPart>
        <name>Fe</name>
        <dbReference type="ChEBI" id="CHEBI:18248"/>
    </ligandPart>
</feature>
<feature type="region of interest" description="Disordered" evidence="16">
    <location>
        <begin position="602"/>
        <end position="642"/>
    </location>
</feature>
<keyword evidence="4" id="KW-1003">Cell membrane</keyword>
<feature type="compositionally biased region" description="Low complexity" evidence="16">
    <location>
        <begin position="942"/>
        <end position="952"/>
    </location>
</feature>
<feature type="binding site" description="axial binding residue" evidence="15">
    <location>
        <position position="804"/>
    </location>
    <ligand>
        <name>heme</name>
        <dbReference type="ChEBI" id="CHEBI:30413"/>
    </ligand>
    <ligandPart>
        <name>Fe</name>
        <dbReference type="ChEBI" id="CHEBI:18248"/>
    </ligandPart>
</feature>
<keyword evidence="11" id="KW-0472">Membrane</keyword>
<evidence type="ECO:0000256" key="15">
    <source>
        <dbReference type="PROSITE-ProRule" id="PRU01356"/>
    </source>
</evidence>
<feature type="domain" description="CFEM" evidence="18">
    <location>
        <begin position="267"/>
        <end position="381"/>
    </location>
</feature>
<evidence type="ECO:0000256" key="1">
    <source>
        <dbReference type="ARBA" id="ARBA00004609"/>
    </source>
</evidence>
<dbReference type="Pfam" id="PF05730">
    <property type="entry name" value="CFEM"/>
    <property type="match status" value="6"/>
</dbReference>
<proteinExistence type="inferred from homology"/>
<keyword evidence="20" id="KW-1185">Reference proteome</keyword>
<keyword evidence="14" id="KW-0449">Lipoprotein</keyword>
<keyword evidence="6 15" id="KW-0349">Heme</keyword>
<comment type="similarity">
    <text evidence="3">Belongs to the RBT5 family.</text>
</comment>
<feature type="binding site" description="axial binding residue" evidence="15">
    <location>
        <position position="682"/>
    </location>
    <ligand>
        <name>heme</name>
        <dbReference type="ChEBI" id="CHEBI:30413"/>
    </ligand>
    <ligandPart>
        <name>Fe</name>
        <dbReference type="ChEBI" id="CHEBI:18248"/>
    </ligandPart>
</feature>
<dbReference type="PANTHER" id="PTHR37928:SF2">
    <property type="entry name" value="GPI ANCHORED CFEM DOMAIN PROTEIN (AFU_ORTHOLOGUE AFUA_6G10580)"/>
    <property type="match status" value="1"/>
</dbReference>
<feature type="disulfide bond" evidence="15">
    <location>
        <begin position="551"/>
        <end position="558"/>
    </location>
</feature>
<feature type="compositionally biased region" description="Acidic residues" evidence="16">
    <location>
        <begin position="868"/>
        <end position="880"/>
    </location>
</feature>
<feature type="chain" id="PRO_5047482252" description="CFEM domain-containing protein" evidence="17">
    <location>
        <begin position="20"/>
        <end position="974"/>
    </location>
</feature>
<keyword evidence="9 17" id="KW-0732">Signal</keyword>
<feature type="disulfide bond" evidence="15">
    <location>
        <begin position="434"/>
        <end position="441"/>
    </location>
</feature>
<keyword evidence="10 15" id="KW-0408">Iron</keyword>
<protein>
    <recommendedName>
        <fullName evidence="18">CFEM domain-containing protein</fullName>
    </recommendedName>
</protein>
<accession>A0ABR1GWU6</accession>
<feature type="disulfide bond" evidence="15">
    <location>
        <begin position="678"/>
        <end position="685"/>
    </location>
</feature>
<evidence type="ECO:0000256" key="17">
    <source>
        <dbReference type="SAM" id="SignalP"/>
    </source>
</evidence>
<evidence type="ECO:0000259" key="18">
    <source>
        <dbReference type="PROSITE" id="PS52012"/>
    </source>
</evidence>
<feature type="disulfide bond" evidence="15">
    <location>
        <begin position="800"/>
        <end position="807"/>
    </location>
</feature>
<feature type="binding site" description="axial binding residue" evidence="15">
    <location>
        <position position="555"/>
    </location>
    <ligand>
        <name>heme</name>
        <dbReference type="ChEBI" id="CHEBI:30413"/>
    </ligand>
    <ligandPart>
        <name>Fe</name>
        <dbReference type="ChEBI" id="CHEBI:18248"/>
    </ligandPart>
</feature>
<dbReference type="SMART" id="SM00747">
    <property type="entry name" value="CFEM"/>
    <property type="match status" value="6"/>
</dbReference>
<feature type="domain" description="CFEM" evidence="18">
    <location>
        <begin position="636"/>
        <end position="750"/>
    </location>
</feature>
<comment type="caution">
    <text evidence="19">The sequence shown here is derived from an EMBL/GenBank/DDBJ whole genome shotgun (WGS) entry which is preliminary data.</text>
</comment>
<feature type="binding site" description="axial binding residue" evidence="15">
    <location>
        <position position="313"/>
    </location>
    <ligand>
        <name>heme</name>
        <dbReference type="ChEBI" id="CHEBI:30413"/>
    </ligand>
    <ligandPart>
        <name>Fe</name>
        <dbReference type="ChEBI" id="CHEBI:18248"/>
    </ligandPart>
</feature>
<dbReference type="InterPro" id="IPR051735">
    <property type="entry name" value="CFEM_domain"/>
</dbReference>
<comment type="subcellular location">
    <subcellularLocation>
        <location evidence="1">Cell membrane</location>
        <topology evidence="1">Lipid-anchor</topology>
        <topology evidence="1">GPI-anchor</topology>
    </subcellularLocation>
    <subcellularLocation>
        <location evidence="2">Secreted</location>
    </subcellularLocation>
</comment>
<keyword evidence="7" id="KW-0336">GPI-anchor</keyword>
<feature type="region of interest" description="Disordered" evidence="16">
    <location>
        <begin position="492"/>
        <end position="511"/>
    </location>
</feature>
<organism evidence="19 20">
    <name type="scientific">Neonectria punicea</name>
    <dbReference type="NCBI Taxonomy" id="979145"/>
    <lineage>
        <taxon>Eukaryota</taxon>
        <taxon>Fungi</taxon>
        <taxon>Dikarya</taxon>
        <taxon>Ascomycota</taxon>
        <taxon>Pezizomycotina</taxon>
        <taxon>Sordariomycetes</taxon>
        <taxon>Hypocreomycetidae</taxon>
        <taxon>Hypocreales</taxon>
        <taxon>Nectriaceae</taxon>
        <taxon>Neonectria</taxon>
    </lineage>
</organism>
<feature type="disulfide bond" evidence="15">
    <location>
        <begin position="309"/>
        <end position="316"/>
    </location>
</feature>
<evidence type="ECO:0000256" key="14">
    <source>
        <dbReference type="ARBA" id="ARBA00023288"/>
    </source>
</evidence>
<evidence type="ECO:0000256" key="10">
    <source>
        <dbReference type="ARBA" id="ARBA00023004"/>
    </source>
</evidence>
<evidence type="ECO:0000256" key="4">
    <source>
        <dbReference type="ARBA" id="ARBA00022475"/>
    </source>
</evidence>
<name>A0ABR1GWU6_9HYPO</name>
<evidence type="ECO:0000256" key="16">
    <source>
        <dbReference type="SAM" id="MobiDB-lite"/>
    </source>
</evidence>
<keyword evidence="8 15" id="KW-0479">Metal-binding</keyword>
<keyword evidence="13" id="KW-0325">Glycoprotein</keyword>
<comment type="caution">
    <text evidence="15">Lacks conserved residue(s) required for the propagation of feature annotation.</text>
</comment>
<feature type="domain" description="CFEM" evidence="18">
    <location>
        <begin position="758"/>
        <end position="871"/>
    </location>
</feature>
<evidence type="ECO:0000256" key="13">
    <source>
        <dbReference type="ARBA" id="ARBA00023180"/>
    </source>
</evidence>
<feature type="region of interest" description="Disordered" evidence="16">
    <location>
        <begin position="368"/>
        <end position="397"/>
    </location>
</feature>
<evidence type="ECO:0000256" key="8">
    <source>
        <dbReference type="ARBA" id="ARBA00022723"/>
    </source>
</evidence>
<evidence type="ECO:0000256" key="5">
    <source>
        <dbReference type="ARBA" id="ARBA00022525"/>
    </source>
</evidence>
<gene>
    <name evidence="19" type="ORF">QQX98_007820</name>
</gene>
<feature type="compositionally biased region" description="Low complexity" evidence="16">
    <location>
        <begin position="368"/>
        <end position="381"/>
    </location>
</feature>
<dbReference type="InterPro" id="IPR008427">
    <property type="entry name" value="Extracellular_membr_CFEM_dom"/>
</dbReference>
<evidence type="ECO:0000256" key="11">
    <source>
        <dbReference type="ARBA" id="ARBA00023136"/>
    </source>
</evidence>
<feature type="domain" description="CFEM" evidence="18">
    <location>
        <begin position="5"/>
        <end position="121"/>
    </location>
</feature>
<feature type="region of interest" description="Disordered" evidence="16">
    <location>
        <begin position="737"/>
        <end position="763"/>
    </location>
</feature>
<evidence type="ECO:0000313" key="19">
    <source>
        <dbReference type="EMBL" id="KAK7413310.1"/>
    </source>
</evidence>
<feature type="compositionally biased region" description="Acidic residues" evidence="16">
    <location>
        <begin position="932"/>
        <end position="941"/>
    </location>
</feature>
<feature type="domain" description="CFEM" evidence="18">
    <location>
        <begin position="509"/>
        <end position="621"/>
    </location>
</feature>
<reference evidence="19 20" key="1">
    <citation type="journal article" date="2025" name="Microbiol. Resour. Announc.">
        <title>Draft genome sequences for Neonectria magnoliae and Neonectria punicea, canker pathogens of Liriodendron tulipifera and Acer saccharum in West Virginia.</title>
        <authorList>
            <person name="Petronek H.M."/>
            <person name="Kasson M.T."/>
            <person name="Metheny A.M."/>
            <person name="Stauder C.M."/>
            <person name="Lovett B."/>
            <person name="Lynch S.C."/>
            <person name="Garnas J.R."/>
            <person name="Kasson L.R."/>
            <person name="Stajich J.E."/>
        </authorList>
    </citation>
    <scope>NUCLEOTIDE SEQUENCE [LARGE SCALE GENOMIC DNA]</scope>
    <source>
        <strain evidence="19 20">NRRL 64653</strain>
    </source>
</reference>
<feature type="region of interest" description="Disordered" evidence="16">
    <location>
        <begin position="107"/>
        <end position="126"/>
    </location>
</feature>
<feature type="region of interest" description="Disordered" evidence="16">
    <location>
        <begin position="143"/>
        <end position="162"/>
    </location>
</feature>
<feature type="compositionally biased region" description="Low complexity" evidence="16">
    <location>
        <begin position="250"/>
        <end position="262"/>
    </location>
</feature>
<dbReference type="Proteomes" id="UP001498476">
    <property type="component" value="Unassembled WGS sequence"/>
</dbReference>
<dbReference type="PANTHER" id="PTHR37928">
    <property type="entry name" value="CFEM DOMAIN PROTEIN (AFU_ORTHOLOGUE AFUA_6G14090)"/>
    <property type="match status" value="1"/>
</dbReference>
<dbReference type="EMBL" id="JAZAVJ010000133">
    <property type="protein sequence ID" value="KAK7413310.1"/>
    <property type="molecule type" value="Genomic_DNA"/>
</dbReference>
<evidence type="ECO:0000256" key="3">
    <source>
        <dbReference type="ARBA" id="ARBA00010031"/>
    </source>
</evidence>
<feature type="region of interest" description="Disordered" evidence="16">
    <location>
        <begin position="915"/>
        <end position="953"/>
    </location>
</feature>
<feature type="region of interest" description="Disordered" evidence="16">
    <location>
        <begin position="231"/>
        <end position="278"/>
    </location>
</feature>
<evidence type="ECO:0000256" key="2">
    <source>
        <dbReference type="ARBA" id="ARBA00004613"/>
    </source>
</evidence>
<feature type="binding site" description="axial binding residue" evidence="15">
    <location>
        <position position="438"/>
    </location>
    <ligand>
        <name>heme</name>
        <dbReference type="ChEBI" id="CHEBI:30413"/>
    </ligand>
    <ligandPart>
        <name>Fe</name>
        <dbReference type="ChEBI" id="CHEBI:18248"/>
    </ligandPart>
</feature>
<feature type="domain" description="CFEM" evidence="18">
    <location>
        <begin position="392"/>
        <end position="505"/>
    </location>
</feature>